<name>A0A9P4SIB6_9PEZI</name>
<feature type="compositionally biased region" description="Polar residues" evidence="1">
    <location>
        <begin position="113"/>
        <end position="129"/>
    </location>
</feature>
<feature type="compositionally biased region" description="Polar residues" evidence="1">
    <location>
        <begin position="43"/>
        <end position="78"/>
    </location>
</feature>
<sequence length="169" mass="17755">MTPSKLSPTIQQTSASSTAKSIPSQAQKRTESPKAAPNKLTHNRSASSHKNTPKSTTTPLKLASQNTATQKINPSTSEGKPKSKATKLNQPPAKAPAKLGQTNGERVPAKPAQSGSGSRDTPTKLQQNGVPKAPVKLEQNRKPPAKLGQGDKGTAISISSNGPRKLERR</sequence>
<evidence type="ECO:0000313" key="3">
    <source>
        <dbReference type="Proteomes" id="UP000799429"/>
    </source>
</evidence>
<dbReference type="AlphaFoldDB" id="A0A9P4SIB6"/>
<accession>A0A9P4SIB6</accession>
<keyword evidence="3" id="KW-1185">Reference proteome</keyword>
<evidence type="ECO:0000313" key="2">
    <source>
        <dbReference type="EMBL" id="KAF2843032.1"/>
    </source>
</evidence>
<feature type="compositionally biased region" description="Polar residues" evidence="1">
    <location>
        <begin position="1"/>
        <end position="27"/>
    </location>
</feature>
<feature type="region of interest" description="Disordered" evidence="1">
    <location>
        <begin position="1"/>
        <end position="169"/>
    </location>
</feature>
<protein>
    <submittedName>
        <fullName evidence="2">Uncharacterized protein</fullName>
    </submittedName>
</protein>
<comment type="caution">
    <text evidence="2">The sequence shown here is derived from an EMBL/GenBank/DDBJ whole genome shotgun (WGS) entry which is preliminary data.</text>
</comment>
<proteinExistence type="predicted"/>
<dbReference type="EMBL" id="MU006089">
    <property type="protein sequence ID" value="KAF2843032.1"/>
    <property type="molecule type" value="Genomic_DNA"/>
</dbReference>
<organism evidence="2 3">
    <name type="scientific">Patellaria atrata CBS 101060</name>
    <dbReference type="NCBI Taxonomy" id="1346257"/>
    <lineage>
        <taxon>Eukaryota</taxon>
        <taxon>Fungi</taxon>
        <taxon>Dikarya</taxon>
        <taxon>Ascomycota</taxon>
        <taxon>Pezizomycotina</taxon>
        <taxon>Dothideomycetes</taxon>
        <taxon>Dothideomycetes incertae sedis</taxon>
        <taxon>Patellariales</taxon>
        <taxon>Patellariaceae</taxon>
        <taxon>Patellaria</taxon>
    </lineage>
</organism>
<gene>
    <name evidence="2" type="ORF">M501DRAFT_993855</name>
</gene>
<reference evidence="2" key="1">
    <citation type="journal article" date="2020" name="Stud. Mycol.">
        <title>101 Dothideomycetes genomes: a test case for predicting lifestyles and emergence of pathogens.</title>
        <authorList>
            <person name="Haridas S."/>
            <person name="Albert R."/>
            <person name="Binder M."/>
            <person name="Bloem J."/>
            <person name="Labutti K."/>
            <person name="Salamov A."/>
            <person name="Andreopoulos B."/>
            <person name="Baker S."/>
            <person name="Barry K."/>
            <person name="Bills G."/>
            <person name="Bluhm B."/>
            <person name="Cannon C."/>
            <person name="Castanera R."/>
            <person name="Culley D."/>
            <person name="Daum C."/>
            <person name="Ezra D."/>
            <person name="Gonzalez J."/>
            <person name="Henrissat B."/>
            <person name="Kuo A."/>
            <person name="Liang C."/>
            <person name="Lipzen A."/>
            <person name="Lutzoni F."/>
            <person name="Magnuson J."/>
            <person name="Mondo S."/>
            <person name="Nolan M."/>
            <person name="Ohm R."/>
            <person name="Pangilinan J."/>
            <person name="Park H.-J."/>
            <person name="Ramirez L."/>
            <person name="Alfaro M."/>
            <person name="Sun H."/>
            <person name="Tritt A."/>
            <person name="Yoshinaga Y."/>
            <person name="Zwiers L.-H."/>
            <person name="Turgeon B."/>
            <person name="Goodwin S."/>
            <person name="Spatafora J."/>
            <person name="Crous P."/>
            <person name="Grigoriev I."/>
        </authorList>
    </citation>
    <scope>NUCLEOTIDE SEQUENCE</scope>
    <source>
        <strain evidence="2">CBS 101060</strain>
    </source>
</reference>
<evidence type="ECO:0000256" key="1">
    <source>
        <dbReference type="SAM" id="MobiDB-lite"/>
    </source>
</evidence>
<dbReference type="Proteomes" id="UP000799429">
    <property type="component" value="Unassembled WGS sequence"/>
</dbReference>